<dbReference type="EMBL" id="CAMXCT030000879">
    <property type="protein sequence ID" value="CAL4771605.1"/>
    <property type="molecule type" value="Genomic_DNA"/>
</dbReference>
<gene>
    <name evidence="1" type="ORF">C1SCF055_LOCUS11836</name>
</gene>
<protein>
    <submittedName>
        <fullName evidence="1">Uncharacterized protein</fullName>
    </submittedName>
</protein>
<dbReference type="EMBL" id="CAMXCT020000879">
    <property type="protein sequence ID" value="CAL1137668.1"/>
    <property type="molecule type" value="Genomic_DNA"/>
</dbReference>
<dbReference type="Proteomes" id="UP001152797">
    <property type="component" value="Unassembled WGS sequence"/>
</dbReference>
<dbReference type="AlphaFoldDB" id="A0A9P1C539"/>
<evidence type="ECO:0000313" key="1">
    <source>
        <dbReference type="EMBL" id="CAI3984293.1"/>
    </source>
</evidence>
<comment type="caution">
    <text evidence="1">The sequence shown here is derived from an EMBL/GenBank/DDBJ whole genome shotgun (WGS) entry which is preliminary data.</text>
</comment>
<dbReference type="OrthoDB" id="416204at2759"/>
<name>A0A9P1C539_9DINO</name>
<evidence type="ECO:0000313" key="3">
    <source>
        <dbReference type="Proteomes" id="UP001152797"/>
    </source>
</evidence>
<accession>A0A9P1C539</accession>
<proteinExistence type="predicted"/>
<reference evidence="2 3" key="2">
    <citation type="submission" date="2024-05" db="EMBL/GenBank/DDBJ databases">
        <authorList>
            <person name="Chen Y."/>
            <person name="Shah S."/>
            <person name="Dougan E. K."/>
            <person name="Thang M."/>
            <person name="Chan C."/>
        </authorList>
    </citation>
    <scope>NUCLEOTIDE SEQUENCE [LARGE SCALE GENOMIC DNA]</scope>
</reference>
<sequence length="654" mass="73003">MANEELDLPRGDDTGLDPEIKDLEVEAAYATLLARAGGPYELKEWFVEAGFILNFPLAQKKQHMVESDKKQMKEKLLALAQRFKESSLITGTYESISDIETNLEKWECCVCLLKYQERWGNRYWRNKWAKQARGTVLFINPEDQSDVRCISYKLERGAEVSTRRHAEEGIGETQDLKEGRISIFDDETIRTCTTLAKGGAISGHLSSKGDGSYFGVTLARGLLGQIWDAVTDGFASDWVKLWKRKGKAYGESIGIDDLVMVPATQGGIMQGDHMLGYMTTALLVGNGLATREQLGLCPDSVAAMDQYGSVIFQRLAALAAQQLPEPSGCKVVSFENICENRRGLFRDHEHTELACRYTRDRCIVLGLSDCESKLYTPHSAFETVGFEEPIYWLITHSDHINKLIDKLDELVWGSITEADFLAMFPPANPEKIGDPTIDYEGFVFMETRPMQSTGTNGVVYMYRKIKGLAYYKSHKLHADNLPYLLRLGERAGHIFPIAQRALELLSPGVFQRKMEQVLERVLTLLDFSDPQNPLLDRIRTGHAAALAKALAAGSKKLPKDPLVGFEQRSVDAQCKMAVNIQYANFPAEVAEIFQAQFPSIDVNGDLISGLKSIVMSVKPWIPKGEVGSFTEEISTDHPLFRPFIMACLGQSVAS</sequence>
<dbReference type="EMBL" id="CAMXCT010000879">
    <property type="protein sequence ID" value="CAI3984293.1"/>
    <property type="molecule type" value="Genomic_DNA"/>
</dbReference>
<keyword evidence="3" id="KW-1185">Reference proteome</keyword>
<organism evidence="1">
    <name type="scientific">Cladocopium goreaui</name>
    <dbReference type="NCBI Taxonomy" id="2562237"/>
    <lineage>
        <taxon>Eukaryota</taxon>
        <taxon>Sar</taxon>
        <taxon>Alveolata</taxon>
        <taxon>Dinophyceae</taxon>
        <taxon>Suessiales</taxon>
        <taxon>Symbiodiniaceae</taxon>
        <taxon>Cladocopium</taxon>
    </lineage>
</organism>
<reference evidence="1" key="1">
    <citation type="submission" date="2022-10" db="EMBL/GenBank/DDBJ databases">
        <authorList>
            <person name="Chen Y."/>
            <person name="Dougan E. K."/>
            <person name="Chan C."/>
            <person name="Rhodes N."/>
            <person name="Thang M."/>
        </authorList>
    </citation>
    <scope>NUCLEOTIDE SEQUENCE</scope>
</reference>
<evidence type="ECO:0000313" key="2">
    <source>
        <dbReference type="EMBL" id="CAL4771605.1"/>
    </source>
</evidence>